<dbReference type="InterPro" id="IPR002401">
    <property type="entry name" value="Cyt_P450_E_grp-I"/>
</dbReference>
<comment type="cofactor">
    <cofactor evidence="1 14">
        <name>heme</name>
        <dbReference type="ChEBI" id="CHEBI:30413"/>
    </cofactor>
</comment>
<dbReference type="GO" id="GO:0005789">
    <property type="term" value="C:endoplasmic reticulum membrane"/>
    <property type="evidence" value="ECO:0007669"/>
    <property type="project" value="UniProtKB-SubCell"/>
</dbReference>
<dbReference type="AlphaFoldDB" id="A0A8J5N0G8"/>
<evidence type="ECO:0000256" key="12">
    <source>
        <dbReference type="ARBA" id="ARBA00023033"/>
    </source>
</evidence>
<dbReference type="InterPro" id="IPR017972">
    <property type="entry name" value="Cyt_P450_CS"/>
</dbReference>
<dbReference type="GO" id="GO:0006082">
    <property type="term" value="P:organic acid metabolic process"/>
    <property type="evidence" value="ECO:0007669"/>
    <property type="project" value="TreeGrafter"/>
</dbReference>
<evidence type="ECO:0000256" key="3">
    <source>
        <dbReference type="ARBA" id="ARBA00004174"/>
    </source>
</evidence>
<keyword evidence="7 14" id="KW-0479">Metal-binding</keyword>
<keyword evidence="10 15" id="KW-0560">Oxidoreductase</keyword>
<dbReference type="SUPFAM" id="SSF48264">
    <property type="entry name" value="Cytochrome P450"/>
    <property type="match status" value="1"/>
</dbReference>
<protein>
    <submittedName>
        <fullName evidence="16">Cytochrome P450 2L1-like 6</fullName>
    </submittedName>
</protein>
<gene>
    <name evidence="16" type="primary">Cyp2L1-L 6</name>
    <name evidence="16" type="ORF">Hamer_G018933</name>
</gene>
<evidence type="ECO:0000256" key="1">
    <source>
        <dbReference type="ARBA" id="ARBA00001971"/>
    </source>
</evidence>
<comment type="similarity">
    <text evidence="5 15">Belongs to the cytochrome P450 family.</text>
</comment>
<dbReference type="PRINTS" id="PR00463">
    <property type="entry name" value="EP450I"/>
</dbReference>
<organism evidence="16 17">
    <name type="scientific">Homarus americanus</name>
    <name type="common">American lobster</name>
    <dbReference type="NCBI Taxonomy" id="6706"/>
    <lineage>
        <taxon>Eukaryota</taxon>
        <taxon>Metazoa</taxon>
        <taxon>Ecdysozoa</taxon>
        <taxon>Arthropoda</taxon>
        <taxon>Crustacea</taxon>
        <taxon>Multicrustacea</taxon>
        <taxon>Malacostraca</taxon>
        <taxon>Eumalacostraca</taxon>
        <taxon>Eucarida</taxon>
        <taxon>Decapoda</taxon>
        <taxon>Pleocyemata</taxon>
        <taxon>Astacidea</taxon>
        <taxon>Nephropoidea</taxon>
        <taxon>Nephropidae</taxon>
        <taxon>Homarus</taxon>
    </lineage>
</organism>
<dbReference type="PRINTS" id="PR00385">
    <property type="entry name" value="P450"/>
</dbReference>
<evidence type="ECO:0000256" key="9">
    <source>
        <dbReference type="ARBA" id="ARBA00022848"/>
    </source>
</evidence>
<keyword evidence="11 14" id="KW-0408">Iron</keyword>
<dbReference type="Gene3D" id="1.10.630.10">
    <property type="entry name" value="Cytochrome P450"/>
    <property type="match status" value="1"/>
</dbReference>
<evidence type="ECO:0000313" key="16">
    <source>
        <dbReference type="EMBL" id="KAG7170449.1"/>
    </source>
</evidence>
<evidence type="ECO:0000256" key="13">
    <source>
        <dbReference type="ARBA" id="ARBA00023136"/>
    </source>
</evidence>
<accession>A0A8J5N0G8</accession>
<dbReference type="PANTHER" id="PTHR24300:SF375">
    <property type="entry name" value="CYTOCHROME P450 FAMILY"/>
    <property type="match status" value="1"/>
</dbReference>
<dbReference type="GO" id="GO:0005506">
    <property type="term" value="F:iron ion binding"/>
    <property type="evidence" value="ECO:0007669"/>
    <property type="project" value="InterPro"/>
</dbReference>
<dbReference type="Pfam" id="PF00067">
    <property type="entry name" value="p450"/>
    <property type="match status" value="1"/>
</dbReference>
<reference evidence="16" key="1">
    <citation type="journal article" date="2021" name="Sci. Adv.">
        <title>The American lobster genome reveals insights on longevity, neural, and immune adaptations.</title>
        <authorList>
            <person name="Polinski J.M."/>
            <person name="Zimin A.V."/>
            <person name="Clark K.F."/>
            <person name="Kohn A.B."/>
            <person name="Sadowski N."/>
            <person name="Timp W."/>
            <person name="Ptitsyn A."/>
            <person name="Khanna P."/>
            <person name="Romanova D.Y."/>
            <person name="Williams P."/>
            <person name="Greenwood S.J."/>
            <person name="Moroz L.L."/>
            <person name="Walt D.R."/>
            <person name="Bodnar A.G."/>
        </authorList>
    </citation>
    <scope>NUCLEOTIDE SEQUENCE</scope>
    <source>
        <strain evidence="16">GMGI-L3</strain>
    </source>
</reference>
<evidence type="ECO:0000256" key="4">
    <source>
        <dbReference type="ARBA" id="ARBA00004406"/>
    </source>
</evidence>
<evidence type="ECO:0000256" key="7">
    <source>
        <dbReference type="ARBA" id="ARBA00022723"/>
    </source>
</evidence>
<evidence type="ECO:0000313" key="17">
    <source>
        <dbReference type="Proteomes" id="UP000747542"/>
    </source>
</evidence>
<dbReference type="PANTHER" id="PTHR24300">
    <property type="entry name" value="CYTOCHROME P450 508A4-RELATED"/>
    <property type="match status" value="1"/>
</dbReference>
<dbReference type="PROSITE" id="PS00086">
    <property type="entry name" value="CYTOCHROME_P450"/>
    <property type="match status" value="1"/>
</dbReference>
<feature type="binding site" description="axial binding residue" evidence="14">
    <location>
        <position position="263"/>
    </location>
    <ligand>
        <name>heme</name>
        <dbReference type="ChEBI" id="CHEBI:30413"/>
    </ligand>
    <ligandPart>
        <name>Fe</name>
        <dbReference type="ChEBI" id="CHEBI:18248"/>
    </ligandPart>
</feature>
<keyword evidence="6 14" id="KW-0349">Heme</keyword>
<dbReference type="GO" id="GO:0016712">
    <property type="term" value="F:oxidoreductase activity, acting on paired donors, with incorporation or reduction of molecular oxygen, reduced flavin or flavoprotein as one donor, and incorporation of one atom of oxygen"/>
    <property type="evidence" value="ECO:0007669"/>
    <property type="project" value="TreeGrafter"/>
</dbReference>
<dbReference type="Proteomes" id="UP000747542">
    <property type="component" value="Unassembled WGS sequence"/>
</dbReference>
<dbReference type="FunFam" id="1.10.630.10:FF:000238">
    <property type="entry name" value="Cytochrome P450 2A6"/>
    <property type="match status" value="1"/>
</dbReference>
<dbReference type="InterPro" id="IPR001128">
    <property type="entry name" value="Cyt_P450"/>
</dbReference>
<evidence type="ECO:0000256" key="11">
    <source>
        <dbReference type="ARBA" id="ARBA00023004"/>
    </source>
</evidence>
<evidence type="ECO:0000256" key="6">
    <source>
        <dbReference type="ARBA" id="ARBA00022617"/>
    </source>
</evidence>
<keyword evidence="17" id="KW-1185">Reference proteome</keyword>
<comment type="subcellular location">
    <subcellularLocation>
        <location evidence="4">Endoplasmic reticulum membrane</location>
        <topology evidence="4">Peripheral membrane protein</topology>
    </subcellularLocation>
    <subcellularLocation>
        <location evidence="3">Microsome membrane</location>
        <topology evidence="3">Peripheral membrane protein</topology>
    </subcellularLocation>
</comment>
<proteinExistence type="inferred from homology"/>
<evidence type="ECO:0000256" key="5">
    <source>
        <dbReference type="ARBA" id="ARBA00010617"/>
    </source>
</evidence>
<comment type="function">
    <text evidence="2">May be involved in the metabolism of insect hormones and in the breakdown of synthetic insecticides.</text>
</comment>
<keyword evidence="13" id="KW-0472">Membrane</keyword>
<dbReference type="GO" id="GO:0020037">
    <property type="term" value="F:heme binding"/>
    <property type="evidence" value="ECO:0007669"/>
    <property type="project" value="InterPro"/>
</dbReference>
<dbReference type="InterPro" id="IPR050182">
    <property type="entry name" value="Cytochrome_P450_fam2"/>
</dbReference>
<keyword evidence="8" id="KW-0256">Endoplasmic reticulum</keyword>
<name>A0A8J5N0G8_HOMAM</name>
<dbReference type="GO" id="GO:0006805">
    <property type="term" value="P:xenobiotic metabolic process"/>
    <property type="evidence" value="ECO:0007669"/>
    <property type="project" value="TreeGrafter"/>
</dbReference>
<sequence length="321" mass="37017">MDNPRLLEFENLIREMEASIAHLAIPDIFPWIMYLLPGSLTGRIFHLDLQKKTIHKFLNYFNGVRVFITLPQKEIEEHRATLDRDDPRDLIDGYLMMMEEKADDPNNTFSEKDLAILVLDLFLAGSETTTNTLTWLFYYLATYPEVQQKMQAEIDEVLPKGTLATLDNKLRMPYTEAVIHETLRKSSLAATGAQHVATRDTQLGGYYIPKGTIVMGAQETVHHDLRYWDRPDKFLPERWLDQQGKFTTKKEGFLPFGVGKRSCLGEALARMELFIFSTTVFQSLTFSQPPGKRIDLRYEPKVIFTHNPKIQDVLITVRPGF</sequence>
<evidence type="ECO:0000256" key="14">
    <source>
        <dbReference type="PIRSR" id="PIRSR602401-1"/>
    </source>
</evidence>
<dbReference type="InterPro" id="IPR036396">
    <property type="entry name" value="Cyt_P450_sf"/>
</dbReference>
<keyword evidence="9" id="KW-0492">Microsome</keyword>
<keyword evidence="12 15" id="KW-0503">Monooxygenase</keyword>
<dbReference type="EMBL" id="JAHLQT010014098">
    <property type="protein sequence ID" value="KAG7170449.1"/>
    <property type="molecule type" value="Genomic_DNA"/>
</dbReference>
<evidence type="ECO:0000256" key="10">
    <source>
        <dbReference type="ARBA" id="ARBA00023002"/>
    </source>
</evidence>
<evidence type="ECO:0000256" key="2">
    <source>
        <dbReference type="ARBA" id="ARBA00003690"/>
    </source>
</evidence>
<comment type="caution">
    <text evidence="16">The sequence shown here is derived from an EMBL/GenBank/DDBJ whole genome shotgun (WGS) entry which is preliminary data.</text>
</comment>
<evidence type="ECO:0000256" key="8">
    <source>
        <dbReference type="ARBA" id="ARBA00022824"/>
    </source>
</evidence>
<evidence type="ECO:0000256" key="15">
    <source>
        <dbReference type="RuleBase" id="RU000461"/>
    </source>
</evidence>